<evidence type="ECO:0000313" key="1">
    <source>
        <dbReference type="EMBL" id="KFD64527.1"/>
    </source>
</evidence>
<accession>A0A085N4Y1</accession>
<dbReference type="Proteomes" id="UP000030758">
    <property type="component" value="Unassembled WGS sequence"/>
</dbReference>
<organism evidence="1">
    <name type="scientific">Trichuris suis</name>
    <name type="common">pig whipworm</name>
    <dbReference type="NCBI Taxonomy" id="68888"/>
    <lineage>
        <taxon>Eukaryota</taxon>
        <taxon>Metazoa</taxon>
        <taxon>Ecdysozoa</taxon>
        <taxon>Nematoda</taxon>
        <taxon>Enoplea</taxon>
        <taxon>Dorylaimia</taxon>
        <taxon>Trichinellida</taxon>
        <taxon>Trichuridae</taxon>
        <taxon>Trichuris</taxon>
    </lineage>
</organism>
<sequence>MDGQSWWQRWTDRVSEGKDLGLPPGPFLEQVNVLEIGTKGLGGSPRGVYLSSLRLASPGRIESSRRRIR</sequence>
<protein>
    <submittedName>
        <fullName evidence="1">Uncharacterized protein</fullName>
    </submittedName>
</protein>
<dbReference type="EMBL" id="KL367555">
    <property type="protein sequence ID" value="KFD64527.1"/>
    <property type="molecule type" value="Genomic_DNA"/>
</dbReference>
<reference evidence="1" key="1">
    <citation type="journal article" date="2014" name="Nat. Genet.">
        <title>Genome and transcriptome of the porcine whipworm Trichuris suis.</title>
        <authorList>
            <person name="Jex A.R."/>
            <person name="Nejsum P."/>
            <person name="Schwarz E.M."/>
            <person name="Hu L."/>
            <person name="Young N.D."/>
            <person name="Hall R.S."/>
            <person name="Korhonen P.K."/>
            <person name="Liao S."/>
            <person name="Thamsborg S."/>
            <person name="Xia J."/>
            <person name="Xu P."/>
            <person name="Wang S."/>
            <person name="Scheerlinck J.P."/>
            <person name="Hofmann A."/>
            <person name="Sternberg P.W."/>
            <person name="Wang J."/>
            <person name="Gasser R.B."/>
        </authorList>
    </citation>
    <scope>NUCLEOTIDE SEQUENCE [LARGE SCALE GENOMIC DNA]</scope>
    <source>
        <strain evidence="1">DCEP-RM93F</strain>
    </source>
</reference>
<dbReference type="AlphaFoldDB" id="A0A085N4Y1"/>
<name>A0A085N4Y1_9BILA</name>
<proteinExistence type="predicted"/>
<gene>
    <name evidence="1" type="ORF">M514_23374</name>
</gene>